<dbReference type="EMBL" id="JARKIB010000086">
    <property type="protein sequence ID" value="KAJ7744589.1"/>
    <property type="molecule type" value="Genomic_DNA"/>
</dbReference>
<accession>A0AAD7N3W5</accession>
<evidence type="ECO:0000313" key="2">
    <source>
        <dbReference type="Proteomes" id="UP001215598"/>
    </source>
</evidence>
<dbReference type="AlphaFoldDB" id="A0AAD7N3W5"/>
<sequence length="332" mass="36998">MSERFNGPVVIVNWMDIFTTRPRDIRHWNLHKFHFAGGLRNHVHRSDPTGGISTLIRLHDSSSARISPITSLLSIRIHKIPSITSRAGFSTLIVWNEKDIRSIFLGRSDKSPSYKYCIGGPDLSAVLPHLTLPALFWITLNTDDIDPVVLSEFLARQQKISDLQYEPTLTRNHAPLVAAALSLPLLRTLHSQDPANMIRLLAAVGASPGLSRFKFRFDRSTPDGITDLTLLLRRLAARTTEILQLSLATSDERPLSDEEHAVASSLAVVRSVRMMIPDSAAQTRDLLSWLALLPQLRVVDFGSFLSHAGRKKTKFTEEAREALPAAVVIIIE</sequence>
<comment type="caution">
    <text evidence="1">The sequence shown here is derived from an EMBL/GenBank/DDBJ whole genome shotgun (WGS) entry which is preliminary data.</text>
</comment>
<protein>
    <submittedName>
        <fullName evidence="1">Uncharacterized protein</fullName>
    </submittedName>
</protein>
<proteinExistence type="predicted"/>
<reference evidence="1" key="1">
    <citation type="submission" date="2023-03" db="EMBL/GenBank/DDBJ databases">
        <title>Massive genome expansion in bonnet fungi (Mycena s.s.) driven by repeated elements and novel gene families across ecological guilds.</title>
        <authorList>
            <consortium name="Lawrence Berkeley National Laboratory"/>
            <person name="Harder C.B."/>
            <person name="Miyauchi S."/>
            <person name="Viragh M."/>
            <person name="Kuo A."/>
            <person name="Thoen E."/>
            <person name="Andreopoulos B."/>
            <person name="Lu D."/>
            <person name="Skrede I."/>
            <person name="Drula E."/>
            <person name="Henrissat B."/>
            <person name="Morin E."/>
            <person name="Kohler A."/>
            <person name="Barry K."/>
            <person name="LaButti K."/>
            <person name="Morin E."/>
            <person name="Salamov A."/>
            <person name="Lipzen A."/>
            <person name="Mereny Z."/>
            <person name="Hegedus B."/>
            <person name="Baldrian P."/>
            <person name="Stursova M."/>
            <person name="Weitz H."/>
            <person name="Taylor A."/>
            <person name="Grigoriev I.V."/>
            <person name="Nagy L.G."/>
            <person name="Martin F."/>
            <person name="Kauserud H."/>
        </authorList>
    </citation>
    <scope>NUCLEOTIDE SEQUENCE</scope>
    <source>
        <strain evidence="1">CBHHK182m</strain>
    </source>
</reference>
<gene>
    <name evidence="1" type="ORF">B0H16DRAFT_1857348</name>
</gene>
<evidence type="ECO:0000313" key="1">
    <source>
        <dbReference type="EMBL" id="KAJ7744589.1"/>
    </source>
</evidence>
<keyword evidence="2" id="KW-1185">Reference proteome</keyword>
<organism evidence="1 2">
    <name type="scientific">Mycena metata</name>
    <dbReference type="NCBI Taxonomy" id="1033252"/>
    <lineage>
        <taxon>Eukaryota</taxon>
        <taxon>Fungi</taxon>
        <taxon>Dikarya</taxon>
        <taxon>Basidiomycota</taxon>
        <taxon>Agaricomycotina</taxon>
        <taxon>Agaricomycetes</taxon>
        <taxon>Agaricomycetidae</taxon>
        <taxon>Agaricales</taxon>
        <taxon>Marasmiineae</taxon>
        <taxon>Mycenaceae</taxon>
        <taxon>Mycena</taxon>
    </lineage>
</organism>
<name>A0AAD7N3W5_9AGAR</name>
<dbReference type="Proteomes" id="UP001215598">
    <property type="component" value="Unassembled WGS sequence"/>
</dbReference>